<evidence type="ECO:0008006" key="4">
    <source>
        <dbReference type="Google" id="ProtNLM"/>
    </source>
</evidence>
<feature type="compositionally biased region" description="Acidic residues" evidence="1">
    <location>
        <begin position="345"/>
        <end position="366"/>
    </location>
</feature>
<dbReference type="PROSITE" id="PS51318">
    <property type="entry name" value="TAT"/>
    <property type="match status" value="1"/>
</dbReference>
<evidence type="ECO:0000256" key="1">
    <source>
        <dbReference type="SAM" id="MobiDB-lite"/>
    </source>
</evidence>
<protein>
    <recommendedName>
        <fullName evidence="4">Gluconate 2-dehydrogenase subunit 3 family protein</fullName>
    </recommendedName>
</protein>
<accession>A0ABD5UCL1</accession>
<dbReference type="EMBL" id="JBHSXM010000003">
    <property type="protein sequence ID" value="MFC6838204.1"/>
    <property type="molecule type" value="Genomic_DNA"/>
</dbReference>
<dbReference type="RefSeq" id="WP_304449920.1">
    <property type="nucleotide sequence ID" value="NZ_JARRAH010000003.1"/>
</dbReference>
<comment type="caution">
    <text evidence="2">The sequence shown here is derived from an EMBL/GenBank/DDBJ whole genome shotgun (WGS) entry which is preliminary data.</text>
</comment>
<dbReference type="InterPro" id="IPR006311">
    <property type="entry name" value="TAT_signal"/>
</dbReference>
<feature type="region of interest" description="Disordered" evidence="1">
    <location>
        <begin position="299"/>
        <end position="373"/>
    </location>
</feature>
<name>A0ABD5UCL1_9EURY</name>
<dbReference type="AlphaFoldDB" id="A0ABD5UCL1"/>
<reference evidence="2 3" key="1">
    <citation type="journal article" date="2019" name="Int. J. Syst. Evol. Microbiol.">
        <title>The Global Catalogue of Microorganisms (GCM) 10K type strain sequencing project: providing services to taxonomists for standard genome sequencing and annotation.</title>
        <authorList>
            <consortium name="The Broad Institute Genomics Platform"/>
            <consortium name="The Broad Institute Genome Sequencing Center for Infectious Disease"/>
            <person name="Wu L."/>
            <person name="Ma J."/>
        </authorList>
    </citation>
    <scope>NUCLEOTIDE SEQUENCE [LARGE SCALE GENOMIC DNA]</scope>
    <source>
        <strain evidence="2 3">PSRA2</strain>
    </source>
</reference>
<evidence type="ECO:0000313" key="2">
    <source>
        <dbReference type="EMBL" id="MFC6838204.1"/>
    </source>
</evidence>
<dbReference type="Proteomes" id="UP001596406">
    <property type="component" value="Unassembled WGS sequence"/>
</dbReference>
<proteinExistence type="predicted"/>
<organism evidence="2 3">
    <name type="scientific">Halomarina ordinaria</name>
    <dbReference type="NCBI Taxonomy" id="3033939"/>
    <lineage>
        <taxon>Archaea</taxon>
        <taxon>Methanobacteriati</taxon>
        <taxon>Methanobacteriota</taxon>
        <taxon>Stenosarchaea group</taxon>
        <taxon>Halobacteria</taxon>
        <taxon>Halobacteriales</taxon>
        <taxon>Natronomonadaceae</taxon>
        <taxon>Halomarina</taxon>
    </lineage>
</organism>
<sequence length="373" mass="40222">MQDSNDGSLTRRRMMKGIGGLAVLSMSNATVAEARAATNNPLYSDPHTADTYRAIVDAIIPRTPALGDELGSEHVPGGLDVELEKFLIWDFNHFQEIRTELVTEKTDPSGLAMPVDLLETTLDTAGAGSPLDALLDLADLDLLDLLGLDLNADALEDHLTFGAAQRVDVSLVDAEADGAAEFEVTVETETEEYQRVLQNYPYAPAFTLVFDVVAAEFLAQGKNQEPAGPNEKFPAGGTFATLAPEDRLRCLWTIVDDGVVDRLDDLLSPLVPDVGILKYVVMAVNGLHGFGYYTEWSGLGETKTNTPTEREMQKPPGEVQSRTQSGYPGPAPGHAANWRHAVEGGFDDPDVDDLDLPEDLTGDDVIEGIGGER</sequence>
<evidence type="ECO:0000313" key="3">
    <source>
        <dbReference type="Proteomes" id="UP001596406"/>
    </source>
</evidence>
<gene>
    <name evidence="2" type="ORF">ACFQHK_17115</name>
</gene>
<keyword evidence="3" id="KW-1185">Reference proteome</keyword>